<evidence type="ECO:0000256" key="2">
    <source>
        <dbReference type="SAM" id="Phobius"/>
    </source>
</evidence>
<dbReference type="Proteomes" id="UP000203537">
    <property type="component" value="Genome"/>
</dbReference>
<organism evidence="3 4">
    <name type="scientific">Bracoviriform congregatae</name>
    <dbReference type="NCBI Taxonomy" id="39640"/>
    <lineage>
        <taxon>Viruses</taxon>
        <taxon>Viruses incertae sedis</taxon>
        <taxon>Polydnaviriformidae</taxon>
        <taxon>Bracoviriform</taxon>
    </lineage>
</organism>
<protein>
    <submittedName>
        <fullName evidence="3">Uncharacterized protein</fullName>
    </submittedName>
</protein>
<dbReference type="EMBL" id="AJ632321">
    <property type="protein sequence ID" value="CAG17470.1"/>
    <property type="molecule type" value="Genomic_DNA"/>
</dbReference>
<dbReference type="GeneID" id="3238893"/>
<evidence type="ECO:0000313" key="3">
    <source>
        <dbReference type="EMBL" id="CAG17470.1"/>
    </source>
</evidence>
<dbReference type="KEGG" id="vg:3238893"/>
<feature type="region of interest" description="Disordered" evidence="1">
    <location>
        <begin position="99"/>
        <end position="152"/>
    </location>
</feature>
<name>Q5ZNY9_9VIRU</name>
<evidence type="ECO:0000313" key="4">
    <source>
        <dbReference type="Proteomes" id="UP000203537"/>
    </source>
</evidence>
<feature type="compositionally biased region" description="Acidic residues" evidence="1">
    <location>
        <begin position="140"/>
        <end position="150"/>
    </location>
</feature>
<accession>Q5ZNY9</accession>
<reference evidence="3 4" key="1">
    <citation type="journal article" date="2004" name="Science">
        <title>Genome sequence of a polydnavirus: insights into symbiotic virus evolution.</title>
        <authorList>
            <person name="Espagne E."/>
            <person name="Dupuy C."/>
            <person name="Huguet E."/>
            <person name="Cattolico L."/>
            <person name="Provost B."/>
            <person name="Martins N."/>
            <person name="Poirie M."/>
            <person name="Periquet G."/>
            <person name="Drezen J.M."/>
        </authorList>
    </citation>
    <scope>NUCLEOTIDE SEQUENCE [LARGE SCALE GENOMIC DNA]</scope>
</reference>
<dbReference type="RefSeq" id="YP_184848.1">
    <property type="nucleotide sequence ID" value="NC_006650.1"/>
</dbReference>
<keyword evidence="2" id="KW-0812">Transmembrane</keyword>
<gene>
    <name evidence="3" type="ORF">CcBV_19.4</name>
</gene>
<sequence length="265" mass="29220">MLHLRLPYENINAVQNPQHTCTLNTDTAVLKCQKRSYVTQSTRVAPRIQAISVEKEKELSLPENISRLVTQNYTSELTTEENRSSNDSASKLITFTDDNSLSEKDSSADNYSSGVDSDSEDDLSEEGSGTGTHFSGDGSNDTDDSSSEEYYDNKDYSTEYEYDAKAEDDNHEVTSPLPVTTTEEFTFEEPASTTVAIEDASEKAGSANQPIPLVIIIAVPISAVILLLILLILLKIYCASRKATQERDGADQTFITVDKFMTIKN</sequence>
<proteinExistence type="predicted"/>
<keyword evidence="2" id="KW-0472">Membrane</keyword>
<feature type="transmembrane region" description="Helical" evidence="2">
    <location>
        <begin position="211"/>
        <end position="234"/>
    </location>
</feature>
<evidence type="ECO:0000256" key="1">
    <source>
        <dbReference type="SAM" id="MobiDB-lite"/>
    </source>
</evidence>
<keyword evidence="2" id="KW-1133">Transmembrane helix</keyword>